<protein>
    <recommendedName>
        <fullName evidence="2">Ig-like domain-containing protein</fullName>
    </recommendedName>
</protein>
<sequence length="408" mass="45395">MRVRKLPNKHELPSFHNPFLLVRSRVMLCTLAKEPRQAVSLRLVEVRIPVHAVRGQDPRLECHFDLQGEALYSVKWYKDGNEFYRFVPRDMPPAQLFPLPGVAVDVSIVTCCHTTLLFPLLRVAVDVSIVTCCHTTLLFPLLGVAGDEWPWTSGREREYCHMLSHYSPFPPARSGRGREYCHTTLLVPLPGVAVDVEYCHMLSHYSPFPPARSGRGRVAVDVSIVTCCHTILLFPLPGVAVDVSIVTCCHTILLVPPARSGRGQVAVDVSIVTCCHTTLLFPLLEVAVNVSIVTCCHTTLLVPPARSVHGREYCHMLSHYSPCFPCRGVAMYIHNSTESQVVLKSVNLSSTGKYRCEVSAEAPSFQTVSDHGDMTVVGECYYHLVSVQSLPSRQSQTTETSFQNKKQC</sequence>
<evidence type="ECO:0000313" key="1">
    <source>
        <dbReference type="EMBL" id="CAD7203112.1"/>
    </source>
</evidence>
<organism evidence="1">
    <name type="scientific">Timema douglasi</name>
    <name type="common">Walking stick</name>
    <dbReference type="NCBI Taxonomy" id="61478"/>
    <lineage>
        <taxon>Eukaryota</taxon>
        <taxon>Metazoa</taxon>
        <taxon>Ecdysozoa</taxon>
        <taxon>Arthropoda</taxon>
        <taxon>Hexapoda</taxon>
        <taxon>Insecta</taxon>
        <taxon>Pterygota</taxon>
        <taxon>Neoptera</taxon>
        <taxon>Polyneoptera</taxon>
        <taxon>Phasmatodea</taxon>
        <taxon>Timematodea</taxon>
        <taxon>Timematoidea</taxon>
        <taxon>Timematidae</taxon>
        <taxon>Timema</taxon>
    </lineage>
</organism>
<evidence type="ECO:0008006" key="2">
    <source>
        <dbReference type="Google" id="ProtNLM"/>
    </source>
</evidence>
<name>A0A7R8VT92_TIMDO</name>
<proteinExistence type="predicted"/>
<reference evidence="1" key="1">
    <citation type="submission" date="2020-11" db="EMBL/GenBank/DDBJ databases">
        <authorList>
            <person name="Tran Van P."/>
        </authorList>
    </citation>
    <scope>NUCLEOTIDE SEQUENCE</scope>
</reference>
<dbReference type="AlphaFoldDB" id="A0A7R8VT92"/>
<dbReference type="SUPFAM" id="SSF48726">
    <property type="entry name" value="Immunoglobulin"/>
    <property type="match status" value="1"/>
</dbReference>
<dbReference type="PANTHER" id="PTHR21261">
    <property type="entry name" value="BEAT PROTEIN"/>
    <property type="match status" value="1"/>
</dbReference>
<dbReference type="EMBL" id="OA570192">
    <property type="protein sequence ID" value="CAD7203112.1"/>
    <property type="molecule type" value="Genomic_DNA"/>
</dbReference>
<gene>
    <name evidence="1" type="ORF">TDIB3V08_LOCUS9288</name>
</gene>
<accession>A0A7R8VT92</accession>
<dbReference type="PANTHER" id="PTHR21261:SF15">
    <property type="entry name" value="BEATEN PATH IIIA, ISOFORM D-RELATED"/>
    <property type="match status" value="1"/>
</dbReference>
<dbReference type="InterPro" id="IPR036179">
    <property type="entry name" value="Ig-like_dom_sf"/>
</dbReference>